<keyword evidence="1" id="KW-1133">Transmembrane helix</keyword>
<evidence type="ECO:0000313" key="3">
    <source>
        <dbReference type="Proteomes" id="UP001444625"/>
    </source>
</evidence>
<sequence length="127" mass="14945">MLLEFLYESLSDLSPLYLYLSVLLSMIFALRFMPFFMESFAENSKLYRQKLHARKAKLVQMQAPKSVLIEKRNWHTRKTKRIQAPDDDTDSESFLLQAINQKQGGTTWKSNLYSHSLRNIALSESFY</sequence>
<dbReference type="Proteomes" id="UP001444625">
    <property type="component" value="Unassembled WGS sequence"/>
</dbReference>
<name>A0ABU9XJ11_9BACI</name>
<comment type="caution">
    <text evidence="2">The sequence shown here is derived from an EMBL/GenBank/DDBJ whole genome shotgun (WGS) entry which is preliminary data.</text>
</comment>
<keyword evidence="1" id="KW-0472">Membrane</keyword>
<proteinExistence type="predicted"/>
<protein>
    <submittedName>
        <fullName evidence="2">Uncharacterized protein</fullName>
    </submittedName>
</protein>
<accession>A0ABU9XJ11</accession>
<feature type="transmembrane region" description="Helical" evidence="1">
    <location>
        <begin position="16"/>
        <end position="37"/>
    </location>
</feature>
<dbReference type="EMBL" id="JBDIML010000004">
    <property type="protein sequence ID" value="MEN2768292.1"/>
    <property type="molecule type" value="Genomic_DNA"/>
</dbReference>
<gene>
    <name evidence="2" type="ORF">ABC228_14010</name>
</gene>
<evidence type="ECO:0000313" key="2">
    <source>
        <dbReference type="EMBL" id="MEN2768292.1"/>
    </source>
</evidence>
<organism evidence="2 3">
    <name type="scientific">Ornithinibacillus xuwenensis</name>
    <dbReference type="NCBI Taxonomy" id="3144668"/>
    <lineage>
        <taxon>Bacteria</taxon>
        <taxon>Bacillati</taxon>
        <taxon>Bacillota</taxon>
        <taxon>Bacilli</taxon>
        <taxon>Bacillales</taxon>
        <taxon>Bacillaceae</taxon>
        <taxon>Ornithinibacillus</taxon>
    </lineage>
</organism>
<reference evidence="2 3" key="1">
    <citation type="submission" date="2024-05" db="EMBL/GenBank/DDBJ databases">
        <authorList>
            <person name="Haq I."/>
            <person name="Ullah Z."/>
            <person name="Ahmad R."/>
            <person name="Li M."/>
            <person name="Tong Y."/>
        </authorList>
    </citation>
    <scope>NUCLEOTIDE SEQUENCE [LARGE SCALE GENOMIC DNA]</scope>
    <source>
        <strain evidence="2 3">16A2E</strain>
    </source>
</reference>
<keyword evidence="3" id="KW-1185">Reference proteome</keyword>
<evidence type="ECO:0000256" key="1">
    <source>
        <dbReference type="SAM" id="Phobius"/>
    </source>
</evidence>
<dbReference type="RefSeq" id="WP_345825770.1">
    <property type="nucleotide sequence ID" value="NZ_JBDIML010000004.1"/>
</dbReference>
<keyword evidence="1" id="KW-0812">Transmembrane</keyword>